<dbReference type="SUPFAM" id="SSF55961">
    <property type="entry name" value="Bet v1-like"/>
    <property type="match status" value="1"/>
</dbReference>
<evidence type="ECO:0000259" key="2">
    <source>
        <dbReference type="Pfam" id="PF08327"/>
    </source>
</evidence>
<dbReference type="EMBL" id="JBBKAM010000002">
    <property type="protein sequence ID" value="MEJ8644154.1"/>
    <property type="molecule type" value="Genomic_DNA"/>
</dbReference>
<dbReference type="InterPro" id="IPR023393">
    <property type="entry name" value="START-like_dom_sf"/>
</dbReference>
<keyword evidence="4" id="KW-1185">Reference proteome</keyword>
<dbReference type="Pfam" id="PF08327">
    <property type="entry name" value="AHSA1"/>
    <property type="match status" value="1"/>
</dbReference>
<feature type="domain" description="Activator of Hsp90 ATPase homologue 1/2-like C-terminal" evidence="2">
    <location>
        <begin position="17"/>
        <end position="90"/>
    </location>
</feature>
<organism evidence="3 4">
    <name type="scientific">Streptomyces caledonius</name>
    <dbReference type="NCBI Taxonomy" id="3134107"/>
    <lineage>
        <taxon>Bacteria</taxon>
        <taxon>Bacillati</taxon>
        <taxon>Actinomycetota</taxon>
        <taxon>Actinomycetes</taxon>
        <taxon>Kitasatosporales</taxon>
        <taxon>Streptomycetaceae</taxon>
        <taxon>Streptomyces</taxon>
    </lineage>
</organism>
<name>A0ABU8UA40_9ACTN</name>
<evidence type="ECO:0000313" key="4">
    <source>
        <dbReference type="Proteomes" id="UP001382904"/>
    </source>
</evidence>
<proteinExistence type="inferred from homology"/>
<accession>A0ABU8UA40</accession>
<comment type="similarity">
    <text evidence="1">Belongs to the AHA1 family.</text>
</comment>
<dbReference type="CDD" id="cd07814">
    <property type="entry name" value="SRPBCC_CalC_Aha1-like"/>
    <property type="match status" value="1"/>
</dbReference>
<sequence>MTQDGSLRLRMVRVLPAAPGVVFQALTEPGELAKWWGPDGFVVPRVESDLRPGGAYRIEMQPPEGASFFLAGEFLEVDPPALLSYTFRWGIPTPTTGRRP</sequence>
<gene>
    <name evidence="3" type="ORF">WKI68_28165</name>
</gene>
<dbReference type="Gene3D" id="3.30.530.20">
    <property type="match status" value="1"/>
</dbReference>
<dbReference type="InterPro" id="IPR013538">
    <property type="entry name" value="ASHA1/2-like_C"/>
</dbReference>
<evidence type="ECO:0000313" key="3">
    <source>
        <dbReference type="EMBL" id="MEJ8644154.1"/>
    </source>
</evidence>
<protein>
    <submittedName>
        <fullName evidence="3">SRPBCC domain-containing protein</fullName>
    </submittedName>
</protein>
<dbReference type="Proteomes" id="UP001382904">
    <property type="component" value="Unassembled WGS sequence"/>
</dbReference>
<evidence type="ECO:0000256" key="1">
    <source>
        <dbReference type="ARBA" id="ARBA00006817"/>
    </source>
</evidence>
<reference evidence="3 4" key="1">
    <citation type="submission" date="2024-03" db="EMBL/GenBank/DDBJ databases">
        <title>Novel Streptomyces species of biotechnological and ecological value are a feature of Machair soil.</title>
        <authorList>
            <person name="Prole J.R."/>
            <person name="Goodfellow M."/>
            <person name="Allenby N."/>
            <person name="Ward A.C."/>
        </authorList>
    </citation>
    <scope>NUCLEOTIDE SEQUENCE [LARGE SCALE GENOMIC DNA]</scope>
    <source>
        <strain evidence="3 4">MS1.HAVA.3</strain>
    </source>
</reference>
<comment type="caution">
    <text evidence="3">The sequence shown here is derived from an EMBL/GenBank/DDBJ whole genome shotgun (WGS) entry which is preliminary data.</text>
</comment>